<dbReference type="EMBL" id="BPLQ01006428">
    <property type="protein sequence ID" value="GIY22309.1"/>
    <property type="molecule type" value="Genomic_DNA"/>
</dbReference>
<keyword evidence="2" id="KW-1185">Reference proteome</keyword>
<organism evidence="1 2">
    <name type="scientific">Caerostris darwini</name>
    <dbReference type="NCBI Taxonomy" id="1538125"/>
    <lineage>
        <taxon>Eukaryota</taxon>
        <taxon>Metazoa</taxon>
        <taxon>Ecdysozoa</taxon>
        <taxon>Arthropoda</taxon>
        <taxon>Chelicerata</taxon>
        <taxon>Arachnida</taxon>
        <taxon>Araneae</taxon>
        <taxon>Araneomorphae</taxon>
        <taxon>Entelegynae</taxon>
        <taxon>Araneoidea</taxon>
        <taxon>Araneidae</taxon>
        <taxon>Caerostris</taxon>
    </lineage>
</organism>
<sequence>MHVFHSVYPYEKLTISIRQIIKLTISIWQRSMSSPEDTSLKSMERGIMNAIHFFGEEKCAIDFSDARRPRQLRSSPSFHEFRTLPGPLDGAVKGC</sequence>
<gene>
    <name evidence="1" type="ORF">CDAR_375091</name>
</gene>
<protein>
    <submittedName>
        <fullName evidence="1">Uncharacterized protein</fullName>
    </submittedName>
</protein>
<evidence type="ECO:0000313" key="2">
    <source>
        <dbReference type="Proteomes" id="UP001054837"/>
    </source>
</evidence>
<dbReference type="AlphaFoldDB" id="A0AAV4RKD1"/>
<dbReference type="Proteomes" id="UP001054837">
    <property type="component" value="Unassembled WGS sequence"/>
</dbReference>
<accession>A0AAV4RKD1</accession>
<name>A0AAV4RKD1_9ARAC</name>
<proteinExistence type="predicted"/>
<reference evidence="1 2" key="1">
    <citation type="submission" date="2021-06" db="EMBL/GenBank/DDBJ databases">
        <title>Caerostris darwini draft genome.</title>
        <authorList>
            <person name="Kono N."/>
            <person name="Arakawa K."/>
        </authorList>
    </citation>
    <scope>NUCLEOTIDE SEQUENCE [LARGE SCALE GENOMIC DNA]</scope>
</reference>
<comment type="caution">
    <text evidence="1">The sequence shown here is derived from an EMBL/GenBank/DDBJ whole genome shotgun (WGS) entry which is preliminary data.</text>
</comment>
<evidence type="ECO:0000313" key="1">
    <source>
        <dbReference type="EMBL" id="GIY22309.1"/>
    </source>
</evidence>